<evidence type="ECO:0000313" key="4">
    <source>
        <dbReference type="EMBL" id="SDI25400.1"/>
    </source>
</evidence>
<organism evidence="4 5">
    <name type="scientific">Paenibacillus typhae</name>
    <dbReference type="NCBI Taxonomy" id="1174501"/>
    <lineage>
        <taxon>Bacteria</taxon>
        <taxon>Bacillati</taxon>
        <taxon>Bacillota</taxon>
        <taxon>Bacilli</taxon>
        <taxon>Bacillales</taxon>
        <taxon>Paenibacillaceae</taxon>
        <taxon>Paenibacillus</taxon>
    </lineage>
</organism>
<keyword evidence="2" id="KW-0812">Transmembrane</keyword>
<dbReference type="Proteomes" id="UP000199050">
    <property type="component" value="Unassembled WGS sequence"/>
</dbReference>
<feature type="region of interest" description="Disordered" evidence="1">
    <location>
        <begin position="71"/>
        <end position="101"/>
    </location>
</feature>
<feature type="region of interest" description="Disordered" evidence="1">
    <location>
        <begin position="347"/>
        <end position="381"/>
    </location>
</feature>
<name>A0A1G8J410_9BACL</name>
<evidence type="ECO:0000259" key="3">
    <source>
        <dbReference type="Pfam" id="PF14257"/>
    </source>
</evidence>
<dbReference type="EMBL" id="FNDX01000004">
    <property type="protein sequence ID" value="SDI25400.1"/>
    <property type="molecule type" value="Genomic_DNA"/>
</dbReference>
<protein>
    <recommendedName>
        <fullName evidence="3">DUF4349 domain-containing protein</fullName>
    </recommendedName>
</protein>
<proteinExistence type="predicted"/>
<keyword evidence="2" id="KW-0472">Membrane</keyword>
<evidence type="ECO:0000256" key="1">
    <source>
        <dbReference type="SAM" id="MobiDB-lite"/>
    </source>
</evidence>
<dbReference type="PROSITE" id="PS51257">
    <property type="entry name" value="PROKAR_LIPOPROTEIN"/>
    <property type="match status" value="1"/>
</dbReference>
<dbReference type="InterPro" id="IPR025645">
    <property type="entry name" value="DUF4349"/>
</dbReference>
<feature type="transmembrane region" description="Helical" evidence="2">
    <location>
        <begin position="308"/>
        <end position="332"/>
    </location>
</feature>
<feature type="compositionally biased region" description="Basic and acidic residues" evidence="1">
    <location>
        <begin position="347"/>
        <end position="358"/>
    </location>
</feature>
<feature type="compositionally biased region" description="Basic and acidic residues" evidence="1">
    <location>
        <begin position="370"/>
        <end position="381"/>
    </location>
</feature>
<keyword evidence="2" id="KW-1133">Transmembrane helix</keyword>
<keyword evidence="5" id="KW-1185">Reference proteome</keyword>
<evidence type="ECO:0000313" key="5">
    <source>
        <dbReference type="Proteomes" id="UP000199050"/>
    </source>
</evidence>
<reference evidence="5" key="1">
    <citation type="submission" date="2016-10" db="EMBL/GenBank/DDBJ databases">
        <authorList>
            <person name="Varghese N."/>
            <person name="Submissions S."/>
        </authorList>
    </citation>
    <scope>NUCLEOTIDE SEQUENCE [LARGE SCALE GENOMIC DNA]</scope>
    <source>
        <strain evidence="5">CGMCC 1.11012</strain>
    </source>
</reference>
<dbReference type="Pfam" id="PF14257">
    <property type="entry name" value="DUF4349"/>
    <property type="match status" value="1"/>
</dbReference>
<gene>
    <name evidence="4" type="ORF">SAMN05216192_10453</name>
</gene>
<dbReference type="AlphaFoldDB" id="A0A1G8J410"/>
<dbReference type="RefSeq" id="WP_244157617.1">
    <property type="nucleotide sequence ID" value="NZ_CBCSKY010000004.1"/>
</dbReference>
<sequence>MRKWGLHYLTGLLVLAVILAGCGSGDNNSASDNAAANMGAASEASTEAAPAAEETMKYDSSADVDLNQTAMRGGEADSGSNNPAGKGGNSGQQASGSPTGTSGFSGIDVAAGLNKKLIYKANLTMEVEDYGKAQSEVRNLVTLAGGYIIGFTENMSDYEKGGNFVMKVPAAGFSPFLDKLEEIKNKGIQRSIEGQDVSEEYVDLESRLKAKQLMETQYINFMSKATKSSDLVAFANELGAIQEAIEQIKGRMRYIDQNVSFSTVELRLYQSGSGIVDIQKKEQEPLMTRASDALSKSLNALSVMFQGLFVFLAAALPVLVVLAVIAAVVLFIRKKLGRGQETRLERIRAGRTTQRDLPGHSTGSLSEEADLFKDEDEHSSK</sequence>
<dbReference type="STRING" id="1174501.SAMN05216192_10453"/>
<feature type="domain" description="DUF4349" evidence="3">
    <location>
        <begin position="116"/>
        <end position="329"/>
    </location>
</feature>
<accession>A0A1G8J410</accession>
<evidence type="ECO:0000256" key="2">
    <source>
        <dbReference type="SAM" id="Phobius"/>
    </source>
</evidence>